<gene>
    <name evidence="6" type="primary">vapC</name>
    <name evidence="8" type="ORF">E1262_11935</name>
</gene>
<keyword evidence="3 6" id="KW-0479">Metal-binding</keyword>
<keyword evidence="9" id="KW-1185">Reference proteome</keyword>
<feature type="binding site" evidence="6">
    <location>
        <position position="108"/>
    </location>
    <ligand>
        <name>Mg(2+)</name>
        <dbReference type="ChEBI" id="CHEBI:18420"/>
    </ligand>
</feature>
<proteinExistence type="inferred from homology"/>
<dbReference type="GO" id="GO:0016788">
    <property type="term" value="F:hydrolase activity, acting on ester bonds"/>
    <property type="evidence" value="ECO:0007669"/>
    <property type="project" value="InterPro"/>
</dbReference>
<dbReference type="InterPro" id="IPR002716">
    <property type="entry name" value="PIN_dom"/>
</dbReference>
<dbReference type="RefSeq" id="WP_132103361.1">
    <property type="nucleotide sequence ID" value="NZ_SMLB01000013.1"/>
</dbReference>
<dbReference type="GO" id="GO:0045926">
    <property type="term" value="P:negative regulation of growth"/>
    <property type="evidence" value="ECO:0007669"/>
    <property type="project" value="UniProtKB-ARBA"/>
</dbReference>
<keyword evidence="4 6" id="KW-0378">Hydrolase</keyword>
<accession>A0A4R5ABD5</accession>
<evidence type="ECO:0000259" key="7">
    <source>
        <dbReference type="Pfam" id="PF01850"/>
    </source>
</evidence>
<evidence type="ECO:0000313" key="9">
    <source>
        <dbReference type="Proteomes" id="UP000295217"/>
    </source>
</evidence>
<dbReference type="Pfam" id="PF01850">
    <property type="entry name" value="PIN"/>
    <property type="match status" value="1"/>
</dbReference>
<dbReference type="OrthoDB" id="556169at2"/>
<evidence type="ECO:0000313" key="8">
    <source>
        <dbReference type="EMBL" id="TDD69658.1"/>
    </source>
</evidence>
<dbReference type="InterPro" id="IPR006226">
    <property type="entry name" value="Mtu_PIN"/>
</dbReference>
<dbReference type="GO" id="GO:0004540">
    <property type="term" value="F:RNA nuclease activity"/>
    <property type="evidence" value="ECO:0007669"/>
    <property type="project" value="InterPro"/>
</dbReference>
<comment type="function">
    <text evidence="6">Toxic component of a toxin-antitoxin (TA) system. An RNase.</text>
</comment>
<keyword evidence="6" id="KW-0800">Toxin</keyword>
<dbReference type="AlphaFoldDB" id="A0A4R5ABD5"/>
<keyword evidence="2 6" id="KW-0540">Nuclease</keyword>
<protein>
    <recommendedName>
        <fullName evidence="6">Ribonuclease VapC</fullName>
        <shortName evidence="6">RNase VapC</shortName>
        <ecNumber evidence="6">3.1.-.-</ecNumber>
    </recommendedName>
    <alternativeName>
        <fullName evidence="6">Toxin VapC</fullName>
    </alternativeName>
</protein>
<dbReference type="HAMAP" id="MF_00265">
    <property type="entry name" value="VapC_Nob1"/>
    <property type="match status" value="1"/>
</dbReference>
<dbReference type="GO" id="GO:0000287">
    <property type="term" value="F:magnesium ion binding"/>
    <property type="evidence" value="ECO:0007669"/>
    <property type="project" value="UniProtKB-UniRule"/>
</dbReference>
<evidence type="ECO:0000256" key="3">
    <source>
        <dbReference type="ARBA" id="ARBA00022723"/>
    </source>
</evidence>
<name>A0A4R5ABD5_9ACTN</name>
<organism evidence="8 9">
    <name type="scientific">Jiangella aurantiaca</name>
    <dbReference type="NCBI Taxonomy" id="2530373"/>
    <lineage>
        <taxon>Bacteria</taxon>
        <taxon>Bacillati</taxon>
        <taxon>Actinomycetota</taxon>
        <taxon>Actinomycetes</taxon>
        <taxon>Jiangellales</taxon>
        <taxon>Jiangellaceae</taxon>
        <taxon>Jiangella</taxon>
    </lineage>
</organism>
<dbReference type="InterPro" id="IPR022907">
    <property type="entry name" value="VapC_family"/>
</dbReference>
<feature type="binding site" evidence="6">
    <location>
        <position position="5"/>
    </location>
    <ligand>
        <name>Mg(2+)</name>
        <dbReference type="ChEBI" id="CHEBI:18420"/>
    </ligand>
</feature>
<dbReference type="NCBIfam" id="TIGR00028">
    <property type="entry name" value="Mtu_PIN_fam"/>
    <property type="match status" value="1"/>
</dbReference>
<dbReference type="SUPFAM" id="SSF88723">
    <property type="entry name" value="PIN domain-like"/>
    <property type="match status" value="1"/>
</dbReference>
<evidence type="ECO:0000256" key="6">
    <source>
        <dbReference type="HAMAP-Rule" id="MF_00265"/>
    </source>
</evidence>
<dbReference type="EMBL" id="SMLB01000013">
    <property type="protein sequence ID" value="TDD69658.1"/>
    <property type="molecule type" value="Genomic_DNA"/>
</dbReference>
<feature type="domain" description="PIN" evidence="7">
    <location>
        <begin position="2"/>
        <end position="133"/>
    </location>
</feature>
<evidence type="ECO:0000256" key="1">
    <source>
        <dbReference type="ARBA" id="ARBA00022649"/>
    </source>
</evidence>
<dbReference type="EC" id="3.1.-.-" evidence="6"/>
<evidence type="ECO:0000256" key="5">
    <source>
        <dbReference type="ARBA" id="ARBA00022842"/>
    </source>
</evidence>
<comment type="caution">
    <text evidence="8">The sequence shown here is derived from an EMBL/GenBank/DDBJ whole genome shotgun (WGS) entry which is preliminary data.</text>
</comment>
<evidence type="ECO:0000256" key="2">
    <source>
        <dbReference type="ARBA" id="ARBA00022722"/>
    </source>
</evidence>
<sequence length="145" mass="16024">MIAVDTNILVYAHRRDSEFHTAAAARIKELAEGRTAWAIPWPCVHEFFAIATHPKIYDPPSTREQAIAQLDAWLAAPTLSLLGETRGYWPILKDLLATGKVSGPMVNDARIAALCAAHGVRELWSADRDFGRFTSPVRIHNPLLG</sequence>
<dbReference type="InterPro" id="IPR029060">
    <property type="entry name" value="PIN-like_dom_sf"/>
</dbReference>
<keyword evidence="1 6" id="KW-1277">Toxin-antitoxin system</keyword>
<evidence type="ECO:0000256" key="4">
    <source>
        <dbReference type="ARBA" id="ARBA00022801"/>
    </source>
</evidence>
<dbReference type="Proteomes" id="UP000295217">
    <property type="component" value="Unassembled WGS sequence"/>
</dbReference>
<comment type="cofactor">
    <cofactor evidence="6">
        <name>Mg(2+)</name>
        <dbReference type="ChEBI" id="CHEBI:18420"/>
    </cofactor>
</comment>
<comment type="similarity">
    <text evidence="6">Belongs to the PINc/VapC protein family.</text>
</comment>
<dbReference type="Gene3D" id="3.40.50.1010">
    <property type="entry name" value="5'-nuclease"/>
    <property type="match status" value="1"/>
</dbReference>
<keyword evidence="5 6" id="KW-0460">Magnesium</keyword>
<dbReference type="GO" id="GO:0090729">
    <property type="term" value="F:toxin activity"/>
    <property type="evidence" value="ECO:0007669"/>
    <property type="project" value="UniProtKB-KW"/>
</dbReference>
<reference evidence="8 9" key="1">
    <citation type="submission" date="2019-02" db="EMBL/GenBank/DDBJ databases">
        <title>Draft genome sequences of novel Actinobacteria.</title>
        <authorList>
            <person name="Sahin N."/>
            <person name="Ay H."/>
            <person name="Saygin H."/>
        </authorList>
    </citation>
    <scope>NUCLEOTIDE SEQUENCE [LARGE SCALE GENOMIC DNA]</scope>
    <source>
        <strain evidence="8 9">8K307</strain>
    </source>
</reference>